<evidence type="ECO:0000256" key="3">
    <source>
        <dbReference type="ARBA" id="ARBA00022679"/>
    </source>
</evidence>
<dbReference type="Gene3D" id="1.20.120.1750">
    <property type="match status" value="1"/>
</dbReference>
<dbReference type="InterPro" id="IPR044066">
    <property type="entry name" value="TRIAD_supradom"/>
</dbReference>
<dbReference type="GO" id="GO:0016567">
    <property type="term" value="P:protein ubiquitination"/>
    <property type="evidence" value="ECO:0007669"/>
    <property type="project" value="InterPro"/>
</dbReference>
<dbReference type="Proteomes" id="UP000281549">
    <property type="component" value="Unassembled WGS sequence"/>
</dbReference>
<dbReference type="AlphaFoldDB" id="A0A4P9YQM6"/>
<dbReference type="PROSITE" id="PS51873">
    <property type="entry name" value="TRIAD"/>
    <property type="match status" value="1"/>
</dbReference>
<dbReference type="InterPro" id="IPR031127">
    <property type="entry name" value="E3_UB_ligase_RBR"/>
</dbReference>
<evidence type="ECO:0000259" key="10">
    <source>
        <dbReference type="PROSITE" id="PS50089"/>
    </source>
</evidence>
<accession>A0A4P9YQM6</accession>
<keyword evidence="7" id="KW-0833">Ubl conjugation pathway</keyword>
<evidence type="ECO:0000256" key="6">
    <source>
        <dbReference type="ARBA" id="ARBA00022771"/>
    </source>
</evidence>
<dbReference type="SUPFAM" id="SSF57850">
    <property type="entry name" value="RING/U-box"/>
    <property type="match status" value="2"/>
</dbReference>
<dbReference type="SMART" id="SM00184">
    <property type="entry name" value="RING"/>
    <property type="match status" value="2"/>
</dbReference>
<dbReference type="InterPro" id="IPR013083">
    <property type="entry name" value="Znf_RING/FYVE/PHD"/>
</dbReference>
<keyword evidence="4" id="KW-0479">Metal-binding</keyword>
<evidence type="ECO:0000256" key="5">
    <source>
        <dbReference type="ARBA" id="ARBA00022737"/>
    </source>
</evidence>
<feature type="domain" description="RING-type" evidence="10">
    <location>
        <begin position="10"/>
        <end position="67"/>
    </location>
</feature>
<dbReference type="GO" id="GO:0008270">
    <property type="term" value="F:zinc ion binding"/>
    <property type="evidence" value="ECO:0007669"/>
    <property type="project" value="UniProtKB-KW"/>
</dbReference>
<keyword evidence="6 9" id="KW-0863">Zinc-finger</keyword>
<name>A0A4P9YQM6_ROZAC</name>
<proteinExistence type="predicted"/>
<dbReference type="InterPro" id="IPR018957">
    <property type="entry name" value="Znf_C3HC4_RING-type"/>
</dbReference>
<sequence length="361" mass="42965">MNMDYFVERCSICFDRMLDIQLSPCRDQFCSVCFNKYLFMYYLIRYVNEILDRSWGMVTREIKCPVCMISVHPTSWVFCLNANTMDKYIKVRDKKNFFVRYCDCCGSENYAIHQTVCKELLFDEFLKFLASDLELNKIFSSHVLLHRVELLDGMAEKLYEVFQEEYEILRLFKRSDSPYELRKLCLTRPKIDYNLLAEVSKYIVSFEYDRRVSMELQLKHVNQFPEINCKKCKNTLCLKCGFCSEHREIGCEECMKSLSRKRTIDYEKRQMIKWKINNTKACPNCHIYINRDEGCNQVDCVYCGYKFCWKCLSEWSRKCSFYRCGKGLIDGAEEEKSNLLNEKVELGVPDVSKISVFHSEE</sequence>
<dbReference type="InterPro" id="IPR002867">
    <property type="entry name" value="IBR_dom"/>
</dbReference>
<organism evidence="12 13">
    <name type="scientific">Rozella allomycis (strain CSF55)</name>
    <dbReference type="NCBI Taxonomy" id="988480"/>
    <lineage>
        <taxon>Eukaryota</taxon>
        <taxon>Fungi</taxon>
        <taxon>Fungi incertae sedis</taxon>
        <taxon>Cryptomycota</taxon>
        <taxon>Cryptomycota incertae sedis</taxon>
        <taxon>Rozella</taxon>
    </lineage>
</organism>
<keyword evidence="8" id="KW-0862">Zinc</keyword>
<dbReference type="Gene3D" id="3.30.40.10">
    <property type="entry name" value="Zinc/RING finger domain, C3HC4 (zinc finger)"/>
    <property type="match status" value="1"/>
</dbReference>
<feature type="domain" description="RING-type" evidence="11">
    <location>
        <begin position="6"/>
        <end position="328"/>
    </location>
</feature>
<dbReference type="InterPro" id="IPR001841">
    <property type="entry name" value="Znf_RING"/>
</dbReference>
<evidence type="ECO:0000256" key="8">
    <source>
        <dbReference type="ARBA" id="ARBA00022833"/>
    </source>
</evidence>
<reference evidence="13" key="1">
    <citation type="journal article" date="2018" name="Nat. Microbiol.">
        <title>Leveraging single-cell genomics to expand the fungal tree of life.</title>
        <authorList>
            <person name="Ahrendt S.R."/>
            <person name="Quandt C.A."/>
            <person name="Ciobanu D."/>
            <person name="Clum A."/>
            <person name="Salamov A."/>
            <person name="Andreopoulos B."/>
            <person name="Cheng J.F."/>
            <person name="Woyke T."/>
            <person name="Pelin A."/>
            <person name="Henrissat B."/>
            <person name="Reynolds N.K."/>
            <person name="Benny G.L."/>
            <person name="Smith M.E."/>
            <person name="James T.Y."/>
            <person name="Grigoriev I.V."/>
        </authorList>
    </citation>
    <scope>NUCLEOTIDE SEQUENCE [LARGE SCALE GENOMIC DNA]</scope>
    <source>
        <strain evidence="13">CSF55</strain>
    </source>
</reference>
<gene>
    <name evidence="12" type="ORF">ROZALSC1DRAFT_20401</name>
</gene>
<dbReference type="EC" id="2.3.2.31" evidence="2"/>
<dbReference type="Pfam" id="PF00097">
    <property type="entry name" value="zf-C3HC4"/>
    <property type="match status" value="1"/>
</dbReference>
<evidence type="ECO:0000256" key="7">
    <source>
        <dbReference type="ARBA" id="ARBA00022786"/>
    </source>
</evidence>
<evidence type="ECO:0000256" key="4">
    <source>
        <dbReference type="ARBA" id="ARBA00022723"/>
    </source>
</evidence>
<evidence type="ECO:0000256" key="9">
    <source>
        <dbReference type="PROSITE-ProRule" id="PRU00175"/>
    </source>
</evidence>
<comment type="catalytic activity">
    <reaction evidence="1">
        <text>[E2 ubiquitin-conjugating enzyme]-S-ubiquitinyl-L-cysteine + [acceptor protein]-L-lysine = [E2 ubiquitin-conjugating enzyme]-L-cysteine + [acceptor protein]-N(6)-ubiquitinyl-L-lysine.</text>
        <dbReference type="EC" id="2.3.2.31"/>
    </reaction>
</comment>
<evidence type="ECO:0000256" key="1">
    <source>
        <dbReference type="ARBA" id="ARBA00001798"/>
    </source>
</evidence>
<evidence type="ECO:0000259" key="11">
    <source>
        <dbReference type="PROSITE" id="PS51873"/>
    </source>
</evidence>
<dbReference type="Pfam" id="PF01485">
    <property type="entry name" value="IBR"/>
    <property type="match status" value="1"/>
</dbReference>
<dbReference type="PROSITE" id="PS50089">
    <property type="entry name" value="ZF_RING_2"/>
    <property type="match status" value="1"/>
</dbReference>
<dbReference type="EMBL" id="ML004943">
    <property type="protein sequence ID" value="RKP21592.1"/>
    <property type="molecule type" value="Genomic_DNA"/>
</dbReference>
<dbReference type="SMART" id="SM00647">
    <property type="entry name" value="IBR"/>
    <property type="match status" value="1"/>
</dbReference>
<dbReference type="GO" id="GO:0061630">
    <property type="term" value="F:ubiquitin protein ligase activity"/>
    <property type="evidence" value="ECO:0007669"/>
    <property type="project" value="UniProtKB-EC"/>
</dbReference>
<protein>
    <recommendedName>
        <fullName evidence="2">RBR-type E3 ubiquitin transferase</fullName>
        <ecNumber evidence="2">2.3.2.31</ecNumber>
    </recommendedName>
</protein>
<keyword evidence="5" id="KW-0677">Repeat</keyword>
<evidence type="ECO:0000313" key="13">
    <source>
        <dbReference type="Proteomes" id="UP000281549"/>
    </source>
</evidence>
<dbReference type="PANTHER" id="PTHR11685">
    <property type="entry name" value="RBR FAMILY RING FINGER AND IBR DOMAIN-CONTAINING"/>
    <property type="match status" value="1"/>
</dbReference>
<evidence type="ECO:0000313" key="12">
    <source>
        <dbReference type="EMBL" id="RKP21592.1"/>
    </source>
</evidence>
<evidence type="ECO:0000256" key="2">
    <source>
        <dbReference type="ARBA" id="ARBA00012251"/>
    </source>
</evidence>
<keyword evidence="3" id="KW-0808">Transferase</keyword>